<dbReference type="Proteomes" id="UP000659388">
    <property type="component" value="Unassembled WGS sequence"/>
</dbReference>
<keyword evidence="1 3" id="KW-0820">tRNA-binding</keyword>
<protein>
    <submittedName>
        <fullName evidence="5">tRNA-binding protein</fullName>
    </submittedName>
</protein>
<dbReference type="InterPro" id="IPR012340">
    <property type="entry name" value="NA-bd_OB-fold"/>
</dbReference>
<dbReference type="PANTHER" id="PTHR11586:SF37">
    <property type="entry name" value="TRNA-BINDING DOMAIN-CONTAINING PROTEIN"/>
    <property type="match status" value="1"/>
</dbReference>
<dbReference type="CDD" id="cd02798">
    <property type="entry name" value="tRNA_bind_CsaA"/>
    <property type="match status" value="1"/>
</dbReference>
<dbReference type="SUPFAM" id="SSF50249">
    <property type="entry name" value="Nucleic acid-binding proteins"/>
    <property type="match status" value="1"/>
</dbReference>
<dbReference type="Gene3D" id="2.40.50.140">
    <property type="entry name" value="Nucleic acid-binding proteins"/>
    <property type="match status" value="1"/>
</dbReference>
<dbReference type="PROSITE" id="PS50886">
    <property type="entry name" value="TRBD"/>
    <property type="match status" value="1"/>
</dbReference>
<dbReference type="InterPro" id="IPR002547">
    <property type="entry name" value="tRNA-bd_dom"/>
</dbReference>
<keyword evidence="6" id="KW-1185">Reference proteome</keyword>
<gene>
    <name evidence="5" type="ORF">JL102_01445</name>
</gene>
<dbReference type="FunFam" id="2.40.50.140:FF:000165">
    <property type="entry name" value="Chaperone CsaA"/>
    <property type="match status" value="1"/>
</dbReference>
<proteinExistence type="predicted"/>
<organism evidence="5 6">
    <name type="scientific">Fulvivirga sediminis</name>
    <dbReference type="NCBI Taxonomy" id="2803949"/>
    <lineage>
        <taxon>Bacteria</taxon>
        <taxon>Pseudomonadati</taxon>
        <taxon>Bacteroidota</taxon>
        <taxon>Cytophagia</taxon>
        <taxon>Cytophagales</taxon>
        <taxon>Fulvivirgaceae</taxon>
        <taxon>Fulvivirga</taxon>
    </lineage>
</organism>
<name>A0A937JZT6_9BACT</name>
<evidence type="ECO:0000256" key="3">
    <source>
        <dbReference type="PROSITE-ProRule" id="PRU00209"/>
    </source>
</evidence>
<dbReference type="AlphaFoldDB" id="A0A937JZT6"/>
<dbReference type="NCBIfam" id="TIGR02222">
    <property type="entry name" value="chap_CsaA"/>
    <property type="match status" value="1"/>
</dbReference>
<dbReference type="InterPro" id="IPR051270">
    <property type="entry name" value="Tyrosine-tRNA_ligase_regulator"/>
</dbReference>
<accession>A0A937JZT6</accession>
<evidence type="ECO:0000256" key="1">
    <source>
        <dbReference type="ARBA" id="ARBA00022555"/>
    </source>
</evidence>
<dbReference type="Pfam" id="PF01588">
    <property type="entry name" value="tRNA_bind"/>
    <property type="match status" value="1"/>
</dbReference>
<dbReference type="EMBL" id="JAESIY010000001">
    <property type="protein sequence ID" value="MBL3654777.1"/>
    <property type="molecule type" value="Genomic_DNA"/>
</dbReference>
<dbReference type="PANTHER" id="PTHR11586">
    <property type="entry name" value="TRNA-AMINOACYLATION COFACTOR ARC1 FAMILY MEMBER"/>
    <property type="match status" value="1"/>
</dbReference>
<dbReference type="GO" id="GO:0000049">
    <property type="term" value="F:tRNA binding"/>
    <property type="evidence" value="ECO:0007669"/>
    <property type="project" value="UniProtKB-UniRule"/>
</dbReference>
<comment type="caution">
    <text evidence="5">The sequence shown here is derived from an EMBL/GenBank/DDBJ whole genome shotgun (WGS) entry which is preliminary data.</text>
</comment>
<sequence length="112" mass="12540">MDLINWDEFEKVKICVGTVIKAELFPEARKPAYKLLVNLGDEIGIKKSSAQITYHYDPETLINKQVICVVNFPEKQIGPLISQVLVTGFHDENGHVILATPDKPIPNGTRLL</sequence>
<evidence type="ECO:0000313" key="5">
    <source>
        <dbReference type="EMBL" id="MBL3654777.1"/>
    </source>
</evidence>
<keyword evidence="2 3" id="KW-0694">RNA-binding</keyword>
<dbReference type="NCBIfam" id="NF007493">
    <property type="entry name" value="PRK10089.1-2"/>
    <property type="match status" value="1"/>
</dbReference>
<evidence type="ECO:0000313" key="6">
    <source>
        <dbReference type="Proteomes" id="UP000659388"/>
    </source>
</evidence>
<dbReference type="InterPro" id="IPR008231">
    <property type="entry name" value="CsaA"/>
</dbReference>
<feature type="domain" description="TRNA-binding" evidence="4">
    <location>
        <begin position="8"/>
        <end position="112"/>
    </location>
</feature>
<reference evidence="5" key="1">
    <citation type="submission" date="2021-01" db="EMBL/GenBank/DDBJ databases">
        <title>Fulvivirga kasyanovii gen. nov., sp nov., a novel member of the phylum Bacteroidetes isolated from seawater in a mussel farm.</title>
        <authorList>
            <person name="Zhao L.-H."/>
            <person name="Wang Z.-J."/>
        </authorList>
    </citation>
    <scope>NUCLEOTIDE SEQUENCE</scope>
    <source>
        <strain evidence="5">2943</strain>
    </source>
</reference>
<dbReference type="RefSeq" id="WP_202241900.1">
    <property type="nucleotide sequence ID" value="NZ_JAESIY010000001.1"/>
</dbReference>
<evidence type="ECO:0000259" key="4">
    <source>
        <dbReference type="PROSITE" id="PS50886"/>
    </source>
</evidence>
<evidence type="ECO:0000256" key="2">
    <source>
        <dbReference type="ARBA" id="ARBA00022884"/>
    </source>
</evidence>
<dbReference type="NCBIfam" id="NF007495">
    <property type="entry name" value="PRK10089.1-4"/>
    <property type="match status" value="1"/>
</dbReference>
<dbReference type="NCBIfam" id="NF007494">
    <property type="entry name" value="PRK10089.1-3"/>
    <property type="match status" value="1"/>
</dbReference>